<reference evidence="8 9" key="1">
    <citation type="journal article" date="2011" name="Proc. Natl. Acad. Sci. U.S.A.">
        <title>Evolutionary erosion of yeast sex chromosomes by mating-type switching accidents.</title>
        <authorList>
            <person name="Gordon J.L."/>
            <person name="Armisen D."/>
            <person name="Proux-Wera E."/>
            <person name="Oheigeartaigh S.S."/>
            <person name="Byrne K.P."/>
            <person name="Wolfe K.H."/>
        </authorList>
    </citation>
    <scope>NUCLEOTIDE SEQUENCE [LARGE SCALE GENOMIC DNA]</scope>
    <source>
        <strain evidence="9">ATCC 24235 / CBS 4417 / NBRC 1672 / NRRL Y-8282 / UCD 70-5</strain>
    </source>
</reference>
<feature type="transmembrane region" description="Helical" evidence="7">
    <location>
        <begin position="521"/>
        <end position="541"/>
    </location>
</feature>
<dbReference type="OrthoDB" id="420606at2759"/>
<feature type="transmembrane region" description="Helical" evidence="7">
    <location>
        <begin position="490"/>
        <end position="509"/>
    </location>
</feature>
<evidence type="ECO:0000256" key="6">
    <source>
        <dbReference type="SAM" id="MobiDB-lite"/>
    </source>
</evidence>
<sequence length="595" mass="69101">MYQLLEELKYFLSVESLDSRIIAEPINLVDPDEKEFTASKRKDAKGKKNNKNKSTITVVNKPLWNTLEFKLYYVAFAIVVPWMLKVAMDASSESNPNYPAFEGLLSKGWMFGRKVDNSDSQYRFFRDNLMLLVGLMILHTSVKKVILIVLKSTNKIKFDCIFGMIFIFALHGVNSIRLMSHVLVVFILSHLLRNNRKTATIVIWSYAIFSLFFNSIFWNYPLGQILDILSPIDSSFKGIIERWDVFYNFTLLRILSYNLDYLQRYSDLKGNSGSRSSSIEETNTSNDSTKKTQATERERLIYPHPLEEYRFANYFAYITYAPLFIAGPIITFNDYVYQSKNQSAWINKKAIVSYAIKVFIAVLTMETILHFTYVVAVSKRKAWGGDSPFQMSMIGLLNLNIIWLKLMIPWRLFRLWAMIDGMDTPENMIRCVDNNYSALAFWRAWHRSYNKWVVHYIYIPLGGSNNRILTTLTVFSFVAIWHDIQLKLLLWGWLIVLFLLPELFLTRYFSKYQSSRWYRHICAVGAVINIWMMMIANLFGFCLGADGTKLFLNDIFGSLSGLAFFITASGCLFIAVQLMFEQREAEKRAGIFVKC</sequence>
<feature type="transmembrane region" description="Helical" evidence="7">
    <location>
        <begin position="388"/>
        <end position="408"/>
    </location>
</feature>
<proteinExistence type="inferred from homology"/>
<protein>
    <submittedName>
        <fullName evidence="8">Uncharacterized protein</fullName>
    </submittedName>
</protein>
<comment type="subcellular location">
    <subcellularLocation>
        <location evidence="1">Membrane</location>
        <topology evidence="1">Multi-pass membrane protein</topology>
    </subcellularLocation>
</comment>
<evidence type="ECO:0000256" key="7">
    <source>
        <dbReference type="SAM" id="Phobius"/>
    </source>
</evidence>
<dbReference type="GeneID" id="11533042"/>
<accession>G8BYV6</accession>
<dbReference type="GO" id="GO:0016020">
    <property type="term" value="C:membrane"/>
    <property type="evidence" value="ECO:0007669"/>
    <property type="project" value="UniProtKB-SubCell"/>
</dbReference>
<dbReference type="eggNOG" id="KOG3860">
    <property type="taxonomic scope" value="Eukaryota"/>
</dbReference>
<gene>
    <name evidence="8" type="primary">TPHA0J02280</name>
    <name evidence="8" type="ordered locus">TPHA_0J02280</name>
</gene>
<dbReference type="GO" id="GO:0006506">
    <property type="term" value="P:GPI anchor biosynthetic process"/>
    <property type="evidence" value="ECO:0007669"/>
    <property type="project" value="TreeGrafter"/>
</dbReference>
<dbReference type="Pfam" id="PF03062">
    <property type="entry name" value="MBOAT"/>
    <property type="match status" value="1"/>
</dbReference>
<evidence type="ECO:0000256" key="4">
    <source>
        <dbReference type="ARBA" id="ARBA00022989"/>
    </source>
</evidence>
<evidence type="ECO:0000313" key="8">
    <source>
        <dbReference type="EMBL" id="CCE65048.1"/>
    </source>
</evidence>
<dbReference type="Proteomes" id="UP000005666">
    <property type="component" value="Chromosome 10"/>
</dbReference>
<dbReference type="PANTHER" id="PTHR13285">
    <property type="entry name" value="ACYLTRANSFERASE"/>
    <property type="match status" value="1"/>
</dbReference>
<feature type="transmembrane region" description="Helical" evidence="7">
    <location>
        <begin position="561"/>
        <end position="580"/>
    </location>
</feature>
<dbReference type="KEGG" id="tpf:TPHA_0J02280"/>
<dbReference type="GO" id="GO:0005783">
    <property type="term" value="C:endoplasmic reticulum"/>
    <property type="evidence" value="ECO:0007669"/>
    <property type="project" value="TreeGrafter"/>
</dbReference>
<dbReference type="GO" id="GO:0008374">
    <property type="term" value="F:O-acyltransferase activity"/>
    <property type="evidence" value="ECO:0007669"/>
    <property type="project" value="TreeGrafter"/>
</dbReference>
<dbReference type="PANTHER" id="PTHR13285:SF18">
    <property type="entry name" value="PROTEIN-CYSTEINE N-PALMITOYLTRANSFERASE RASP"/>
    <property type="match status" value="1"/>
</dbReference>
<keyword evidence="4 7" id="KW-1133">Transmembrane helix</keyword>
<keyword evidence="5 7" id="KW-0472">Membrane</keyword>
<dbReference type="InterPro" id="IPR004299">
    <property type="entry name" value="MBOAT_fam"/>
</dbReference>
<name>G8BYV6_TETPH</name>
<feature type="transmembrane region" description="Helical" evidence="7">
    <location>
        <begin position="314"/>
        <end position="333"/>
    </location>
</feature>
<feature type="transmembrane region" description="Helical" evidence="7">
    <location>
        <begin position="354"/>
        <end position="376"/>
    </location>
</feature>
<feature type="transmembrane region" description="Helical" evidence="7">
    <location>
        <begin position="161"/>
        <end position="189"/>
    </location>
</feature>
<comment type="similarity">
    <text evidence="2">Belongs to the membrane-bound acyltransferase family.</text>
</comment>
<evidence type="ECO:0000256" key="5">
    <source>
        <dbReference type="ARBA" id="ARBA00023136"/>
    </source>
</evidence>
<dbReference type="STRING" id="1071381.G8BYV6"/>
<dbReference type="EMBL" id="HE612865">
    <property type="protein sequence ID" value="CCE65048.1"/>
    <property type="molecule type" value="Genomic_DNA"/>
</dbReference>
<evidence type="ECO:0000256" key="3">
    <source>
        <dbReference type="ARBA" id="ARBA00022692"/>
    </source>
</evidence>
<dbReference type="AlphaFoldDB" id="G8BYV6"/>
<feature type="compositionally biased region" description="Polar residues" evidence="6">
    <location>
        <begin position="269"/>
        <end position="287"/>
    </location>
</feature>
<dbReference type="RefSeq" id="XP_003687482.1">
    <property type="nucleotide sequence ID" value="XM_003687434.1"/>
</dbReference>
<keyword evidence="3 7" id="KW-0812">Transmembrane</keyword>
<dbReference type="OMA" id="GWHRSYN"/>
<organism evidence="8 9">
    <name type="scientific">Tetrapisispora phaffii (strain ATCC 24235 / CBS 4417 / NBRC 1672 / NRRL Y-8282 / UCD 70-5)</name>
    <name type="common">Yeast</name>
    <name type="synonym">Fabospora phaffii</name>
    <dbReference type="NCBI Taxonomy" id="1071381"/>
    <lineage>
        <taxon>Eukaryota</taxon>
        <taxon>Fungi</taxon>
        <taxon>Dikarya</taxon>
        <taxon>Ascomycota</taxon>
        <taxon>Saccharomycotina</taxon>
        <taxon>Saccharomycetes</taxon>
        <taxon>Saccharomycetales</taxon>
        <taxon>Saccharomycetaceae</taxon>
        <taxon>Tetrapisispora</taxon>
    </lineage>
</organism>
<evidence type="ECO:0000256" key="1">
    <source>
        <dbReference type="ARBA" id="ARBA00004141"/>
    </source>
</evidence>
<evidence type="ECO:0000313" key="9">
    <source>
        <dbReference type="Proteomes" id="UP000005666"/>
    </source>
</evidence>
<dbReference type="HOGENOM" id="CLU_021430_1_1_1"/>
<dbReference type="InterPro" id="IPR051085">
    <property type="entry name" value="MB_O-acyltransferase"/>
</dbReference>
<feature type="transmembrane region" description="Helical" evidence="7">
    <location>
        <begin position="201"/>
        <end position="220"/>
    </location>
</feature>
<feature type="transmembrane region" description="Helical" evidence="7">
    <location>
        <begin position="129"/>
        <end position="149"/>
    </location>
</feature>
<feature type="region of interest" description="Disordered" evidence="6">
    <location>
        <begin position="269"/>
        <end position="294"/>
    </location>
</feature>
<keyword evidence="9" id="KW-1185">Reference proteome</keyword>
<evidence type="ECO:0000256" key="2">
    <source>
        <dbReference type="ARBA" id="ARBA00010323"/>
    </source>
</evidence>